<organism evidence="1 2">
    <name type="scientific">Heterobasidion irregulare (strain TC 32-1)</name>
    <dbReference type="NCBI Taxonomy" id="747525"/>
    <lineage>
        <taxon>Eukaryota</taxon>
        <taxon>Fungi</taxon>
        <taxon>Dikarya</taxon>
        <taxon>Basidiomycota</taxon>
        <taxon>Agaricomycotina</taxon>
        <taxon>Agaricomycetes</taxon>
        <taxon>Russulales</taxon>
        <taxon>Bondarzewiaceae</taxon>
        <taxon>Heterobasidion</taxon>
        <taxon>Heterobasidion annosum species complex</taxon>
    </lineage>
</organism>
<keyword evidence="2" id="KW-1185">Reference proteome</keyword>
<gene>
    <name evidence="1" type="ORF">HETIRDRAFT_105793</name>
</gene>
<dbReference type="HOGENOM" id="CLU_1289062_0_0_1"/>
<dbReference type="EMBL" id="KI925464">
    <property type="protein sequence ID" value="ETW76288.1"/>
    <property type="molecule type" value="Genomic_DNA"/>
</dbReference>
<accession>W4JRY1</accession>
<dbReference type="RefSeq" id="XP_009551215.1">
    <property type="nucleotide sequence ID" value="XM_009552920.1"/>
</dbReference>
<dbReference type="Proteomes" id="UP000030671">
    <property type="component" value="Unassembled WGS sequence"/>
</dbReference>
<reference evidence="1 2" key="1">
    <citation type="journal article" date="2012" name="New Phytol.">
        <title>Insight into trade-off between wood decay and parasitism from the genome of a fungal forest pathogen.</title>
        <authorList>
            <person name="Olson A."/>
            <person name="Aerts A."/>
            <person name="Asiegbu F."/>
            <person name="Belbahri L."/>
            <person name="Bouzid O."/>
            <person name="Broberg A."/>
            <person name="Canback B."/>
            <person name="Coutinho P.M."/>
            <person name="Cullen D."/>
            <person name="Dalman K."/>
            <person name="Deflorio G."/>
            <person name="van Diepen L.T."/>
            <person name="Dunand C."/>
            <person name="Duplessis S."/>
            <person name="Durling M."/>
            <person name="Gonthier P."/>
            <person name="Grimwood J."/>
            <person name="Fossdal C.G."/>
            <person name="Hansson D."/>
            <person name="Henrissat B."/>
            <person name="Hietala A."/>
            <person name="Himmelstrand K."/>
            <person name="Hoffmeister D."/>
            <person name="Hogberg N."/>
            <person name="James T.Y."/>
            <person name="Karlsson M."/>
            <person name="Kohler A."/>
            <person name="Kues U."/>
            <person name="Lee Y.H."/>
            <person name="Lin Y.C."/>
            <person name="Lind M."/>
            <person name="Lindquist E."/>
            <person name="Lombard V."/>
            <person name="Lucas S."/>
            <person name="Lunden K."/>
            <person name="Morin E."/>
            <person name="Murat C."/>
            <person name="Park J."/>
            <person name="Raffaello T."/>
            <person name="Rouze P."/>
            <person name="Salamov A."/>
            <person name="Schmutz J."/>
            <person name="Solheim H."/>
            <person name="Stahlberg J."/>
            <person name="Velez H."/>
            <person name="de Vries R.P."/>
            <person name="Wiebenga A."/>
            <person name="Woodward S."/>
            <person name="Yakovlev I."/>
            <person name="Garbelotto M."/>
            <person name="Martin F."/>
            <person name="Grigoriev I.V."/>
            <person name="Stenlid J."/>
        </authorList>
    </citation>
    <scope>NUCLEOTIDE SEQUENCE [LARGE SCALE GENOMIC DNA]</scope>
    <source>
        <strain evidence="1 2">TC 32-1</strain>
    </source>
</reference>
<evidence type="ECO:0000313" key="1">
    <source>
        <dbReference type="EMBL" id="ETW76288.1"/>
    </source>
</evidence>
<evidence type="ECO:0008006" key="3">
    <source>
        <dbReference type="Google" id="ProtNLM"/>
    </source>
</evidence>
<proteinExistence type="predicted"/>
<dbReference type="AlphaFoldDB" id="W4JRY1"/>
<evidence type="ECO:0000313" key="2">
    <source>
        <dbReference type="Proteomes" id="UP000030671"/>
    </source>
</evidence>
<dbReference type="GeneID" id="20666101"/>
<dbReference type="KEGG" id="hir:HETIRDRAFT_105793"/>
<sequence>MLQWYVNEHQTYLERKLGSFFDSLEMVDSDTLHATTDYYHSPDSVYYHKRGSSEFDEEDAVRDALDLLRSLRSTKSDMTTAQVARRSWNDEFRMCGNRLLRQDTSAPLRGLCHRNLDLDLVQLYVTQEVAILLRPFRQARPDRHSQDFALNLSRVYTLSIDLGRQQEGHDWLVEAAEVYTFLAESTPETYGVDLAKVLNQLAVSYANDRADNKL</sequence>
<dbReference type="InParanoid" id="W4JRY1"/>
<protein>
    <recommendedName>
        <fullName evidence="3">Anaphase-promoting complex subunit 5</fullName>
    </recommendedName>
</protein>
<name>W4JRY1_HETIT</name>